<feature type="domain" description="PapC-like C-terminal" evidence="10">
    <location>
        <begin position="781"/>
        <end position="847"/>
    </location>
</feature>
<keyword evidence="9" id="KW-1029">Fimbrium biogenesis</keyword>
<dbReference type="PROSITE" id="PS01151">
    <property type="entry name" value="FIMBRIAL_USHER"/>
    <property type="match status" value="1"/>
</dbReference>
<keyword evidence="4" id="KW-1134">Transmembrane beta strand</keyword>
<evidence type="ECO:0000256" key="8">
    <source>
        <dbReference type="ARBA" id="ARBA00023237"/>
    </source>
</evidence>
<dbReference type="Pfam" id="PF13953">
    <property type="entry name" value="PapC_C"/>
    <property type="match status" value="1"/>
</dbReference>
<keyword evidence="7 9" id="KW-0472">Membrane</keyword>
<dbReference type="InterPro" id="IPR025885">
    <property type="entry name" value="PapC_N"/>
</dbReference>
<dbReference type="Gene3D" id="2.60.40.2610">
    <property type="entry name" value="Outer membrane usher protein FimD, plug domain"/>
    <property type="match status" value="1"/>
</dbReference>
<name>A0ABD4YXY6_9BURK</name>
<gene>
    <name evidence="12" type="ORF">N5C72_17885</name>
</gene>
<evidence type="ECO:0000259" key="11">
    <source>
        <dbReference type="Pfam" id="PF13954"/>
    </source>
</evidence>
<feature type="domain" description="PapC N-terminal" evidence="11">
    <location>
        <begin position="58"/>
        <end position="202"/>
    </location>
</feature>
<organism evidence="12 13">
    <name type="scientific">Achromobacter mucicolens</name>
    <dbReference type="NCBI Taxonomy" id="1389922"/>
    <lineage>
        <taxon>Bacteria</taxon>
        <taxon>Pseudomonadati</taxon>
        <taxon>Pseudomonadota</taxon>
        <taxon>Betaproteobacteria</taxon>
        <taxon>Burkholderiales</taxon>
        <taxon>Alcaligenaceae</taxon>
        <taxon>Achromobacter</taxon>
    </lineage>
</organism>
<keyword evidence="6" id="KW-0732">Signal</keyword>
<dbReference type="InterPro" id="IPR043142">
    <property type="entry name" value="PapC-like_C_sf"/>
</dbReference>
<evidence type="ECO:0000313" key="13">
    <source>
        <dbReference type="Proteomes" id="UP001158644"/>
    </source>
</evidence>
<dbReference type="InterPro" id="IPR037224">
    <property type="entry name" value="PapC_N_sf"/>
</dbReference>
<dbReference type="Pfam" id="PF13954">
    <property type="entry name" value="PapC_N"/>
    <property type="match status" value="1"/>
</dbReference>
<dbReference type="PANTHER" id="PTHR30451">
    <property type="entry name" value="OUTER MEMBRANE USHER PROTEIN"/>
    <property type="match status" value="1"/>
</dbReference>
<evidence type="ECO:0000256" key="4">
    <source>
        <dbReference type="ARBA" id="ARBA00022452"/>
    </source>
</evidence>
<evidence type="ECO:0000256" key="6">
    <source>
        <dbReference type="ARBA" id="ARBA00022729"/>
    </source>
</evidence>
<dbReference type="Gene3D" id="3.10.20.410">
    <property type="match status" value="1"/>
</dbReference>
<protein>
    <submittedName>
        <fullName evidence="12">Fimbrial biogenesis outer membrane usher protein</fullName>
    </submittedName>
</protein>
<dbReference type="InterPro" id="IPR042186">
    <property type="entry name" value="FimD_plug_dom"/>
</dbReference>
<dbReference type="Gene3D" id="2.60.40.3110">
    <property type="match status" value="1"/>
</dbReference>
<evidence type="ECO:0000256" key="5">
    <source>
        <dbReference type="ARBA" id="ARBA00022692"/>
    </source>
</evidence>
<dbReference type="SUPFAM" id="SSF141729">
    <property type="entry name" value="FimD N-terminal domain-like"/>
    <property type="match status" value="1"/>
</dbReference>
<dbReference type="EMBL" id="JAOBZK010000025">
    <property type="protein sequence ID" value="MDH1179959.1"/>
    <property type="molecule type" value="Genomic_DNA"/>
</dbReference>
<evidence type="ECO:0000259" key="10">
    <source>
        <dbReference type="Pfam" id="PF13953"/>
    </source>
</evidence>
<evidence type="ECO:0000256" key="1">
    <source>
        <dbReference type="ARBA" id="ARBA00004571"/>
    </source>
</evidence>
<evidence type="ECO:0000256" key="9">
    <source>
        <dbReference type="RuleBase" id="RU003884"/>
    </source>
</evidence>
<evidence type="ECO:0000256" key="7">
    <source>
        <dbReference type="ARBA" id="ARBA00023136"/>
    </source>
</evidence>
<keyword evidence="3 9" id="KW-0813">Transport</keyword>
<dbReference type="InterPro" id="IPR018030">
    <property type="entry name" value="Fimbrial_membr_usher_CS"/>
</dbReference>
<comment type="caution">
    <text evidence="12">The sequence shown here is derived from an EMBL/GenBank/DDBJ whole genome shotgun (WGS) entry which is preliminary data.</text>
</comment>
<accession>A0ABD4YXY6</accession>
<dbReference type="InterPro" id="IPR000015">
    <property type="entry name" value="Fimb_usher"/>
</dbReference>
<dbReference type="AlphaFoldDB" id="A0ABD4YXY6"/>
<comment type="subcellular location">
    <subcellularLocation>
        <location evidence="1 9">Cell outer membrane</location>
        <topology evidence="1 9">Multi-pass membrane protein</topology>
    </subcellularLocation>
</comment>
<reference evidence="12 13" key="1">
    <citation type="submission" date="2022-09" db="EMBL/GenBank/DDBJ databases">
        <title>Intensive care unit water sources are persistently colonized with multi-drug resistant bacteria and are the site of extensive horizontal gene transfer of antibiotic resistance genes.</title>
        <authorList>
            <person name="Diorio-Toth L."/>
        </authorList>
    </citation>
    <scope>NUCLEOTIDE SEQUENCE [LARGE SCALE GENOMIC DNA]</scope>
    <source>
        <strain evidence="12 13">GD03967</strain>
    </source>
</reference>
<evidence type="ECO:0000256" key="2">
    <source>
        <dbReference type="ARBA" id="ARBA00008064"/>
    </source>
</evidence>
<keyword evidence="5 9" id="KW-0812">Transmembrane</keyword>
<sequence>MAGISQPIAPRLITHLPIMERLATTPHFALAAITLSLLSATAWAASSTELAALEADVEFNDAFLSGAEVDVSQFSRSNSAIPGTYRLDVLVNDRWLGRSDVRIGKPSTSNAPLQACFDPALVELVGIDLAKIDAARAGQLTAGQCVPVTDLVKEAHAEFDAGEQRLNVTVPQASLIRQGRGFVDPKHWDEGVPAALLNYNANFYTSRADGKTSTQSFAGLNAGANAGPWRLRHTGNATKGSKSGLQYQSVQTNLRRNITGMKSQLVIGDAFTDGSTFDSVGFRGVQMSSDDRMYPESQRGFAPTLRGIANTNARVQVRQNGNIIYETTVAPGPFIIDDLYATGYGGDLEMVVNEADGRVLVSRVPFSSTVNSLRPGVTRYSVTAGQYRTPQTAGQPLMAQATVQHGINNLVTAYGGLTGAQGYGAVLGGAALNTDFGAFGLDVTQAATRLPKEKNRNGQSVKLGYSKFLEPTRTNLTLAAYRYSSRGYLSMADAMELRSRQELGQGAGPYGTQRGRLQATINQNLPAGYGSLHFTGSTQDYWDKSGRDSQIQAAYSNSYKRVNYSVSATRQLNVGTQKWDNQVMLNLGIPLGRNQNPVYASTSLQKGSDGSGSVQQSVAGSLGADNAFNYGVSAGRGVSSNGPANTNIAANASYLTPVTAVTANASTSANYTQYGAGISGGVVGYGGGVVMTPVSGETIAIVEAKDAAGARVLNSSGVRLDAKGRAIVSTLTPYARNGIEIDPKGLPFNVELKATEQHVAPTAGAVVRLSFETENAGSAALLTVATPGGEPLPFGADVRDADGNSVGVVAQGGRVLARGLKDTQGILTVQWGANDGQACTFGYALPAQPPKDAALPRVSGLLCEGSALTRIAIN</sequence>
<dbReference type="GO" id="GO:0009279">
    <property type="term" value="C:cell outer membrane"/>
    <property type="evidence" value="ECO:0007669"/>
    <property type="project" value="UniProtKB-SubCell"/>
</dbReference>
<evidence type="ECO:0000256" key="3">
    <source>
        <dbReference type="ARBA" id="ARBA00022448"/>
    </source>
</evidence>
<proteinExistence type="inferred from homology"/>
<comment type="similarity">
    <text evidence="2 9">Belongs to the fimbrial export usher family.</text>
</comment>
<dbReference type="Gene3D" id="2.60.40.2070">
    <property type="match status" value="1"/>
</dbReference>
<dbReference type="PANTHER" id="PTHR30451:SF20">
    <property type="entry name" value="FIMBRIAE USHER"/>
    <property type="match status" value="1"/>
</dbReference>
<dbReference type="Proteomes" id="UP001158644">
    <property type="component" value="Unassembled WGS sequence"/>
</dbReference>
<evidence type="ECO:0000313" key="12">
    <source>
        <dbReference type="EMBL" id="MDH1179959.1"/>
    </source>
</evidence>
<keyword evidence="8 9" id="KW-0998">Cell outer membrane</keyword>
<dbReference type="Pfam" id="PF00577">
    <property type="entry name" value="Usher"/>
    <property type="match status" value="1"/>
</dbReference>
<dbReference type="RefSeq" id="WP_226848445.1">
    <property type="nucleotide sequence ID" value="NZ_JAOBZK010000025.1"/>
</dbReference>
<dbReference type="InterPro" id="IPR025949">
    <property type="entry name" value="PapC-like_C"/>
</dbReference>